<comment type="caution">
    <text evidence="2">The sequence shown here is derived from an EMBL/GenBank/DDBJ whole genome shotgun (WGS) entry which is preliminary data.</text>
</comment>
<feature type="compositionally biased region" description="Basic and acidic residues" evidence="1">
    <location>
        <begin position="280"/>
        <end position="308"/>
    </location>
</feature>
<protein>
    <submittedName>
        <fullName evidence="2">Uncharacterized protein</fullName>
    </submittedName>
</protein>
<reference evidence="2" key="2">
    <citation type="submission" date="2020-11" db="EMBL/GenBank/DDBJ databases">
        <authorList>
            <person name="McCartney M.A."/>
            <person name="Auch B."/>
            <person name="Kono T."/>
            <person name="Mallez S."/>
            <person name="Becker A."/>
            <person name="Gohl D.M."/>
            <person name="Silverstein K.A.T."/>
            <person name="Koren S."/>
            <person name="Bechman K.B."/>
            <person name="Herman A."/>
            <person name="Abrahante J.E."/>
            <person name="Garbe J."/>
        </authorList>
    </citation>
    <scope>NUCLEOTIDE SEQUENCE</scope>
    <source>
        <strain evidence="2">Duluth1</strain>
        <tissue evidence="2">Whole animal</tissue>
    </source>
</reference>
<sequence>MENCNIPGGHVFQQTFHEDWTINVISRALTRKTAPPPVSHVFQWTGTIFKFSRAIIRTNLRTKFHKDWTINVISRVLTRFYYSHIRKTSLTPVFQPEPFSNSAEISYILTKFHEHWTKYVTPIENDSPPGGHVFLPIRTIFKLNRCIQAANVLTKFHKDWTKNVTSRVFTCFHYIHIETTAPLPGGHVFFTDIDYFKTLFTSKTAPPPGGHVFQRTGTIFELYQHIIKKNILTKLHEDWALNVTSTVFTSITRKNVLTKFHEDRTRNVASRVFTRQYVDDARRTHDGRTTDDGQKRQTDGLTEEKDIPTVKQQANISQY</sequence>
<dbReference type="Proteomes" id="UP000828390">
    <property type="component" value="Unassembled WGS sequence"/>
</dbReference>
<gene>
    <name evidence="2" type="ORF">DPMN_185312</name>
</gene>
<organism evidence="2 3">
    <name type="scientific">Dreissena polymorpha</name>
    <name type="common">Zebra mussel</name>
    <name type="synonym">Mytilus polymorpha</name>
    <dbReference type="NCBI Taxonomy" id="45954"/>
    <lineage>
        <taxon>Eukaryota</taxon>
        <taxon>Metazoa</taxon>
        <taxon>Spiralia</taxon>
        <taxon>Lophotrochozoa</taxon>
        <taxon>Mollusca</taxon>
        <taxon>Bivalvia</taxon>
        <taxon>Autobranchia</taxon>
        <taxon>Heteroconchia</taxon>
        <taxon>Euheterodonta</taxon>
        <taxon>Imparidentia</taxon>
        <taxon>Neoheterodontei</taxon>
        <taxon>Myida</taxon>
        <taxon>Dreissenoidea</taxon>
        <taxon>Dreissenidae</taxon>
        <taxon>Dreissena</taxon>
    </lineage>
</organism>
<feature type="region of interest" description="Disordered" evidence="1">
    <location>
        <begin position="280"/>
        <end position="319"/>
    </location>
</feature>
<feature type="compositionally biased region" description="Polar residues" evidence="1">
    <location>
        <begin position="310"/>
        <end position="319"/>
    </location>
</feature>
<dbReference type="AlphaFoldDB" id="A0A9D4DL59"/>
<name>A0A9D4DL59_DREPO</name>
<proteinExistence type="predicted"/>
<evidence type="ECO:0000256" key="1">
    <source>
        <dbReference type="SAM" id="MobiDB-lite"/>
    </source>
</evidence>
<evidence type="ECO:0000313" key="2">
    <source>
        <dbReference type="EMBL" id="KAH3750781.1"/>
    </source>
</evidence>
<dbReference type="EMBL" id="JAIWYP010000010">
    <property type="protein sequence ID" value="KAH3750781.1"/>
    <property type="molecule type" value="Genomic_DNA"/>
</dbReference>
<accession>A0A9D4DL59</accession>
<reference evidence="2" key="1">
    <citation type="journal article" date="2019" name="bioRxiv">
        <title>The Genome of the Zebra Mussel, Dreissena polymorpha: A Resource for Invasive Species Research.</title>
        <authorList>
            <person name="McCartney M.A."/>
            <person name="Auch B."/>
            <person name="Kono T."/>
            <person name="Mallez S."/>
            <person name="Zhang Y."/>
            <person name="Obille A."/>
            <person name="Becker A."/>
            <person name="Abrahante J.E."/>
            <person name="Garbe J."/>
            <person name="Badalamenti J.P."/>
            <person name="Herman A."/>
            <person name="Mangelson H."/>
            <person name="Liachko I."/>
            <person name="Sullivan S."/>
            <person name="Sone E.D."/>
            <person name="Koren S."/>
            <person name="Silverstein K.A.T."/>
            <person name="Beckman K.B."/>
            <person name="Gohl D.M."/>
        </authorList>
    </citation>
    <scope>NUCLEOTIDE SEQUENCE</scope>
    <source>
        <strain evidence="2">Duluth1</strain>
        <tissue evidence="2">Whole animal</tissue>
    </source>
</reference>
<evidence type="ECO:0000313" key="3">
    <source>
        <dbReference type="Proteomes" id="UP000828390"/>
    </source>
</evidence>
<keyword evidence="3" id="KW-1185">Reference proteome</keyword>